<dbReference type="InterPro" id="IPR029068">
    <property type="entry name" value="Glyas_Bleomycin-R_OHBP_Dase"/>
</dbReference>
<gene>
    <name evidence="2" type="ORF">J21TS3_31260</name>
</gene>
<dbReference type="SUPFAM" id="SSF54593">
    <property type="entry name" value="Glyoxalase/Bleomycin resistance protein/Dihydroxybiphenyl dioxygenase"/>
    <property type="match status" value="2"/>
</dbReference>
<dbReference type="Gene3D" id="3.10.180.10">
    <property type="entry name" value="2,3-Dihydroxybiphenyl 1,2-Dioxygenase, domain 1"/>
    <property type="match status" value="2"/>
</dbReference>
<evidence type="ECO:0000313" key="2">
    <source>
        <dbReference type="EMBL" id="GIO68305.1"/>
    </source>
</evidence>
<protein>
    <submittedName>
        <fullName evidence="2">Glyoxalase</fullName>
    </submittedName>
</protein>
<dbReference type="Proteomes" id="UP000680638">
    <property type="component" value="Unassembled WGS sequence"/>
</dbReference>
<comment type="caution">
    <text evidence="2">The sequence shown here is derived from an EMBL/GenBank/DDBJ whole genome shotgun (WGS) entry which is preliminary data.</text>
</comment>
<dbReference type="CDD" id="cd07255">
    <property type="entry name" value="VOC_BsCatE_like_N"/>
    <property type="match status" value="1"/>
</dbReference>
<proteinExistence type="predicted"/>
<dbReference type="PROSITE" id="PS51819">
    <property type="entry name" value="VOC"/>
    <property type="match status" value="2"/>
</dbReference>
<evidence type="ECO:0000313" key="3">
    <source>
        <dbReference type="Proteomes" id="UP000680638"/>
    </source>
</evidence>
<sequence>MNFHRKPHTFIGQVDLKVSNLERSLAFYQYVIGFRVLEQSDGKAILTADGKTPLLSIEQPGQVSPKQPRTTGLYHFALLLPKRSDLARVLQHFIQHQIPLQGASDHLVSEALYLADPDGNGIEIYADRPSSSWAWANGQVVMDTRALDIRDLLQEGEGAQWDGLPAETLMGHIHLHVSSLQEAETFYGHGLGFDVVSRLGNQALFISTGRYHHHIGLNTWNGVGAPAPAENSAGLASFDIVFPDEEARKSAVRRLKAMGVTVHESQAAWITEDPSHNRIRLLI</sequence>
<dbReference type="CDD" id="cd16359">
    <property type="entry name" value="VOC_BsCatE_like_C"/>
    <property type="match status" value="1"/>
</dbReference>
<dbReference type="InterPro" id="IPR037523">
    <property type="entry name" value="VOC_core"/>
</dbReference>
<dbReference type="RefSeq" id="WP_212950746.1">
    <property type="nucleotide sequence ID" value="NZ_BORW01000016.1"/>
</dbReference>
<feature type="domain" description="VOC" evidence="1">
    <location>
        <begin position="169"/>
        <end position="283"/>
    </location>
</feature>
<dbReference type="Pfam" id="PF00903">
    <property type="entry name" value="Glyoxalase"/>
    <property type="match status" value="2"/>
</dbReference>
<dbReference type="PANTHER" id="PTHR43279">
    <property type="entry name" value="CATECHOL-2,3-DIOXYGENASE"/>
    <property type="match status" value="1"/>
</dbReference>
<accession>A0ABQ4LYE4</accession>
<dbReference type="PANTHER" id="PTHR43279:SF1">
    <property type="entry name" value="CATECHOL-2,3-DIOXYGENASE"/>
    <property type="match status" value="1"/>
</dbReference>
<feature type="domain" description="VOC" evidence="1">
    <location>
        <begin position="10"/>
        <end position="127"/>
    </location>
</feature>
<dbReference type="EMBL" id="BORW01000016">
    <property type="protein sequence ID" value="GIO68305.1"/>
    <property type="molecule type" value="Genomic_DNA"/>
</dbReference>
<evidence type="ECO:0000259" key="1">
    <source>
        <dbReference type="PROSITE" id="PS51819"/>
    </source>
</evidence>
<dbReference type="InterPro" id="IPR004360">
    <property type="entry name" value="Glyas_Fos-R_dOase_dom"/>
</dbReference>
<name>A0ABQ4LYE4_9BACL</name>
<organism evidence="2 3">
    <name type="scientific">Paenibacillus cookii</name>
    <dbReference type="NCBI Taxonomy" id="157839"/>
    <lineage>
        <taxon>Bacteria</taxon>
        <taxon>Bacillati</taxon>
        <taxon>Bacillota</taxon>
        <taxon>Bacilli</taxon>
        <taxon>Bacillales</taxon>
        <taxon>Paenibacillaceae</taxon>
        <taxon>Paenibacillus</taxon>
    </lineage>
</organism>
<keyword evidence="3" id="KW-1185">Reference proteome</keyword>
<reference evidence="2 3" key="1">
    <citation type="submission" date="2021-03" db="EMBL/GenBank/DDBJ databases">
        <title>Antimicrobial resistance genes in bacteria isolated from Japanese honey, and their potential for conferring macrolide and lincosamide resistance in the American foulbrood pathogen Paenibacillus larvae.</title>
        <authorList>
            <person name="Okamoto M."/>
            <person name="Kumagai M."/>
            <person name="Kanamori H."/>
            <person name="Takamatsu D."/>
        </authorList>
    </citation>
    <scope>NUCLEOTIDE SEQUENCE [LARGE SCALE GENOMIC DNA]</scope>
    <source>
        <strain evidence="2 3">J21TS3</strain>
    </source>
</reference>